<feature type="non-terminal residue" evidence="6">
    <location>
        <position position="727"/>
    </location>
</feature>
<dbReference type="PROSITE" id="PS52019">
    <property type="entry name" value="PKS_MFAS_DH"/>
    <property type="match status" value="1"/>
</dbReference>
<feature type="region of interest" description="C-terminal hotdog fold" evidence="4">
    <location>
        <begin position="93"/>
        <end position="220"/>
    </location>
</feature>
<keyword evidence="7" id="KW-1185">Reference proteome</keyword>
<dbReference type="Gene3D" id="3.10.129.110">
    <property type="entry name" value="Polyketide synthase dehydratase"/>
    <property type="match status" value="1"/>
</dbReference>
<dbReference type="OrthoDB" id="329835at2759"/>
<feature type="region of interest" description="N-terminal hotdog fold" evidence="4">
    <location>
        <begin position="1"/>
        <end position="83"/>
    </location>
</feature>
<dbReference type="InterPro" id="IPR049551">
    <property type="entry name" value="PKS_DH_C"/>
</dbReference>
<dbReference type="SUPFAM" id="SSF50129">
    <property type="entry name" value="GroES-like"/>
    <property type="match status" value="1"/>
</dbReference>
<name>A0A812VF69_SYMPI</name>
<dbReference type="AlphaFoldDB" id="A0A812VF69"/>
<accession>A0A812VF69</accession>
<evidence type="ECO:0000256" key="2">
    <source>
        <dbReference type="ARBA" id="ARBA00022553"/>
    </source>
</evidence>
<evidence type="ECO:0000313" key="6">
    <source>
        <dbReference type="EMBL" id="CAE7637720.1"/>
    </source>
</evidence>
<dbReference type="GO" id="GO:0004312">
    <property type="term" value="F:fatty acid synthase activity"/>
    <property type="evidence" value="ECO:0007669"/>
    <property type="project" value="TreeGrafter"/>
</dbReference>
<gene>
    <name evidence="6" type="primary">ppsC</name>
    <name evidence="6" type="ORF">SPIL2461_LOCUS16843</name>
</gene>
<dbReference type="InterPro" id="IPR050091">
    <property type="entry name" value="PKS_NRPS_Biosynth_Enz"/>
</dbReference>
<sequence>VLPGSAFVSLALLEVSQLLKSEVVQLQDVEFLRPLELSAPRQLSSVITEGQLRFFSKALGEDMQEMPETLHCQCRFLAAETLQPFKDRLPEVADAKPVEDIYASFAAAGFYYGPDFQGRCFAVSDKDATNQMNGAARGFALDPADLDVALQLASLLHPLGFRGAPQAIQRVVAKVGTKLTSSRAHLAGAHEVDVQLFDDGDLVCDLHGLTLSSMHAGAHLTSCRPTWKDAARLSRGPWLVVGAEAQQLNLPDCTDKPEDAYEAVAIAVRAKSLEDVQRCRDDVQRIAAKERCWLLSITDEGSSFAEAAAEAAVEVGANAIVGSAEMLRNVSPGLGMDAQAILRAENDGGSLQLQVRSVRTASTAEAIQAARLDSYVVETDPSKGGKGALCRLSNRKPPEPGQVEIQADLWALNFRDVLVAVGAISAVVAGQSLGIGGECYGKVAAVGDGVTSVSVGDTVIAVPPDGMGSFCTTDARWVFAAPLSMSPEEAVAGTCVYATAWYALHWLARVRKGDRVLIHSAAGGVGLAAVHLCKRAGCEVYCTASTVEKRNLLLELGAAAVFNSRDPVGFEQGILKATAKQGVDIVLNSLSGESIPASLRLLRACGRFLELGKRDQYENTPMLLQPFLKGLGFYAAHLDVLMLEQPDRARELLLEVWEALPQLPALPTKTFGMSDLSGALAYFSKGVHVGKVARELETRSQKRHKMLRSFELQGAPIDSRWSLPIAF</sequence>
<comment type="caution">
    <text evidence="4">Lacks conserved residue(s) required for the propagation of feature annotation.</text>
</comment>
<dbReference type="Pfam" id="PF00107">
    <property type="entry name" value="ADH_zinc_N"/>
    <property type="match status" value="1"/>
</dbReference>
<organism evidence="6 7">
    <name type="scientific">Symbiodinium pilosum</name>
    <name type="common">Dinoflagellate</name>
    <dbReference type="NCBI Taxonomy" id="2952"/>
    <lineage>
        <taxon>Eukaryota</taxon>
        <taxon>Sar</taxon>
        <taxon>Alveolata</taxon>
        <taxon>Dinophyceae</taxon>
        <taxon>Suessiales</taxon>
        <taxon>Symbiodiniaceae</taxon>
        <taxon>Symbiodinium</taxon>
    </lineage>
</organism>
<dbReference type="PANTHER" id="PTHR43775:SF37">
    <property type="entry name" value="SI:DKEY-61P9.11"/>
    <property type="match status" value="1"/>
</dbReference>
<dbReference type="InterPro" id="IPR011032">
    <property type="entry name" value="GroES-like_sf"/>
</dbReference>
<dbReference type="Gene3D" id="3.40.50.720">
    <property type="entry name" value="NAD(P)-binding Rossmann-like Domain"/>
    <property type="match status" value="1"/>
</dbReference>
<dbReference type="InterPro" id="IPR013154">
    <property type="entry name" value="ADH-like_N"/>
</dbReference>
<dbReference type="Pfam" id="PF14765">
    <property type="entry name" value="PS-DH"/>
    <property type="match status" value="1"/>
</dbReference>
<dbReference type="FunFam" id="3.40.50.720:FF:000209">
    <property type="entry name" value="Polyketide synthase Pks12"/>
    <property type="match status" value="1"/>
</dbReference>
<dbReference type="InterPro" id="IPR013149">
    <property type="entry name" value="ADH-like_C"/>
</dbReference>
<dbReference type="Gene3D" id="3.90.180.10">
    <property type="entry name" value="Medium-chain alcohol dehydrogenases, catalytic domain"/>
    <property type="match status" value="1"/>
</dbReference>
<comment type="caution">
    <text evidence="6">The sequence shown here is derived from an EMBL/GenBank/DDBJ whole genome shotgun (WGS) entry which is preliminary data.</text>
</comment>
<dbReference type="GO" id="GO:0006633">
    <property type="term" value="P:fatty acid biosynthetic process"/>
    <property type="evidence" value="ECO:0007669"/>
    <property type="project" value="TreeGrafter"/>
</dbReference>
<keyword evidence="3" id="KW-0808">Transferase</keyword>
<dbReference type="InterPro" id="IPR020843">
    <property type="entry name" value="ER"/>
</dbReference>
<dbReference type="CDD" id="cd05195">
    <property type="entry name" value="enoyl_red"/>
    <property type="match status" value="1"/>
</dbReference>
<dbReference type="InterPro" id="IPR036291">
    <property type="entry name" value="NAD(P)-bd_dom_sf"/>
</dbReference>
<feature type="domain" description="PKS/mFAS DH" evidence="5">
    <location>
        <begin position="1"/>
        <end position="220"/>
    </location>
</feature>
<evidence type="ECO:0000256" key="4">
    <source>
        <dbReference type="PROSITE-ProRule" id="PRU01363"/>
    </source>
</evidence>
<dbReference type="PANTHER" id="PTHR43775">
    <property type="entry name" value="FATTY ACID SYNTHASE"/>
    <property type="match status" value="1"/>
</dbReference>
<dbReference type="Pfam" id="PF08240">
    <property type="entry name" value="ADH_N"/>
    <property type="match status" value="1"/>
</dbReference>
<reference evidence="6" key="1">
    <citation type="submission" date="2021-02" db="EMBL/GenBank/DDBJ databases">
        <authorList>
            <person name="Dougan E. K."/>
            <person name="Rhodes N."/>
            <person name="Thang M."/>
            <person name="Chan C."/>
        </authorList>
    </citation>
    <scope>NUCLEOTIDE SEQUENCE</scope>
</reference>
<dbReference type="EMBL" id="CAJNIZ010042780">
    <property type="protein sequence ID" value="CAE7637720.1"/>
    <property type="molecule type" value="Genomic_DNA"/>
</dbReference>
<evidence type="ECO:0000256" key="3">
    <source>
        <dbReference type="ARBA" id="ARBA00022679"/>
    </source>
</evidence>
<proteinExistence type="predicted"/>
<dbReference type="SMART" id="SM00829">
    <property type="entry name" value="PKS_ER"/>
    <property type="match status" value="1"/>
</dbReference>
<dbReference type="InterPro" id="IPR042104">
    <property type="entry name" value="PKS_dehydratase_sf"/>
</dbReference>
<dbReference type="Proteomes" id="UP000649617">
    <property type="component" value="Unassembled WGS sequence"/>
</dbReference>
<dbReference type="InterPro" id="IPR020807">
    <property type="entry name" value="PKS_DH"/>
</dbReference>
<keyword evidence="2" id="KW-0597">Phosphoprotein</keyword>
<evidence type="ECO:0000256" key="1">
    <source>
        <dbReference type="ARBA" id="ARBA00022450"/>
    </source>
</evidence>
<protein>
    <submittedName>
        <fullName evidence="6">PpsC protein</fullName>
    </submittedName>
</protein>
<dbReference type="SMART" id="SM00826">
    <property type="entry name" value="PKS_DH"/>
    <property type="match status" value="1"/>
</dbReference>
<dbReference type="SUPFAM" id="SSF51735">
    <property type="entry name" value="NAD(P)-binding Rossmann-fold domains"/>
    <property type="match status" value="1"/>
</dbReference>
<dbReference type="GO" id="GO:0016491">
    <property type="term" value="F:oxidoreductase activity"/>
    <property type="evidence" value="ECO:0007669"/>
    <property type="project" value="InterPro"/>
</dbReference>
<evidence type="ECO:0000259" key="5">
    <source>
        <dbReference type="PROSITE" id="PS52019"/>
    </source>
</evidence>
<dbReference type="InterPro" id="IPR049900">
    <property type="entry name" value="PKS_mFAS_DH"/>
</dbReference>
<evidence type="ECO:0000313" key="7">
    <source>
        <dbReference type="Proteomes" id="UP000649617"/>
    </source>
</evidence>
<keyword evidence="1" id="KW-0596">Phosphopantetheine</keyword>